<keyword evidence="5" id="KW-1185">Reference proteome</keyword>
<dbReference type="Proteomes" id="UP000237218">
    <property type="component" value="Unassembled WGS sequence"/>
</dbReference>
<dbReference type="CDD" id="cd00198">
    <property type="entry name" value="vWFA"/>
    <property type="match status" value="1"/>
</dbReference>
<comment type="caution">
    <text evidence="2">The sequence shown here is derived from an EMBL/GenBank/DDBJ whole genome shotgun (WGS) entry which is preliminary data.</text>
</comment>
<dbReference type="SMART" id="SM00327">
    <property type="entry name" value="VWA"/>
    <property type="match status" value="1"/>
</dbReference>
<protein>
    <submittedName>
        <fullName evidence="2">PpkA</fullName>
    </submittedName>
    <submittedName>
        <fullName evidence="3">VWA domain-containing protein</fullName>
    </submittedName>
</protein>
<dbReference type="AlphaFoldDB" id="A0A7U7G7C7"/>
<dbReference type="InterPro" id="IPR052969">
    <property type="entry name" value="Thr-specific_kinase-like"/>
</dbReference>
<gene>
    <name evidence="3" type="ORF">ASQ42_08885</name>
    <name evidence="2" type="ORF">SACS_1786</name>
</gene>
<reference evidence="2 4" key="2">
    <citation type="journal article" date="2014" name="PLoS ONE">
        <title>Evolution of mitochondria reconstructed from the energy metabolism of living bacteria.</title>
        <authorList>
            <person name="Degli Esposti M."/>
            <person name="Chouaia B."/>
            <person name="Comandatore F."/>
            <person name="Crotti E."/>
            <person name="Sassera D."/>
            <person name="Lievens P.M."/>
            <person name="Daffonchio D."/>
            <person name="Bandi C."/>
        </authorList>
    </citation>
    <scope>NUCLEOTIDE SEQUENCE [LARGE SCALE GENOMIC DNA]</scope>
    <source>
        <strain evidence="2">AM168</strain>
        <strain evidence="4">AM169</strain>
    </source>
</reference>
<evidence type="ECO:0000313" key="5">
    <source>
        <dbReference type="Proteomes" id="UP000237218"/>
    </source>
</evidence>
<evidence type="ECO:0000313" key="3">
    <source>
        <dbReference type="EMBL" id="POS61200.1"/>
    </source>
</evidence>
<dbReference type="PANTHER" id="PTHR47763">
    <property type="entry name" value="ALPHA-PROTEIN KINASE VWKA"/>
    <property type="match status" value="1"/>
</dbReference>
<reference evidence="3 5" key="3">
    <citation type="submission" date="2018-02" db="EMBL/GenBank/DDBJ databases">
        <title>Draft genome sequences of four Parasaccharibacter apium strains isolated from honey bees.</title>
        <authorList>
            <person name="Corby-Harris V.L."/>
            <person name="Anderson K.E."/>
        </authorList>
    </citation>
    <scope>NUCLEOTIDE SEQUENCE [LARGE SCALE GENOMIC DNA]</scope>
    <source>
        <strain evidence="3 5">B8</strain>
    </source>
</reference>
<dbReference type="PROSITE" id="PS50234">
    <property type="entry name" value="VWFA"/>
    <property type="match status" value="1"/>
</dbReference>
<dbReference type="InterPro" id="IPR036465">
    <property type="entry name" value="vWFA_dom_sf"/>
</dbReference>
<accession>A0A7U7G7C7</accession>
<organism evidence="2 4">
    <name type="scientific">Parasaccharibacter apium</name>
    <dbReference type="NCBI Taxonomy" id="1510841"/>
    <lineage>
        <taxon>Bacteria</taxon>
        <taxon>Pseudomonadati</taxon>
        <taxon>Pseudomonadota</taxon>
        <taxon>Alphaproteobacteria</taxon>
        <taxon>Acetobacterales</taxon>
        <taxon>Acetobacteraceae</taxon>
        <taxon>Parasaccharibacter</taxon>
    </lineage>
</organism>
<evidence type="ECO:0000259" key="1">
    <source>
        <dbReference type="PROSITE" id="PS50234"/>
    </source>
</evidence>
<name>A0A7U7G7C7_9PROT</name>
<evidence type="ECO:0000313" key="2">
    <source>
        <dbReference type="EMBL" id="CDG34524.1"/>
    </source>
</evidence>
<dbReference type="EMBL" id="CBLY010000007">
    <property type="protein sequence ID" value="CDG34524.1"/>
    <property type="molecule type" value="Genomic_DNA"/>
</dbReference>
<dbReference type="Pfam" id="PF00092">
    <property type="entry name" value="VWA"/>
    <property type="match status" value="1"/>
</dbReference>
<dbReference type="PANTHER" id="PTHR47763:SF4">
    <property type="entry name" value="ALPHA-PROTEIN KINASE VWKA"/>
    <property type="match status" value="1"/>
</dbReference>
<reference evidence="2 4" key="1">
    <citation type="journal article" date="2014" name="Genome Biol. Evol.">
        <title>Acetic acid bacteria genomes reveal functional traits for adaptation to life in insect guts.</title>
        <authorList>
            <person name="Chouaia B."/>
            <person name="Gaiarsa S."/>
            <person name="Crotti E."/>
            <person name="Comandatore F."/>
            <person name="Degli Esposti M."/>
            <person name="Ricci I."/>
            <person name="Alma A."/>
            <person name="Favia G."/>
            <person name="Bandi C."/>
            <person name="Daffonchio D."/>
        </authorList>
    </citation>
    <scope>NUCLEOTIDE SEQUENCE [LARGE SCALE GENOMIC DNA]</scope>
    <source>
        <strain evidence="2">AM168</strain>
        <strain evidence="4">AM169</strain>
    </source>
</reference>
<dbReference type="Proteomes" id="UP000027590">
    <property type="component" value="Unassembled WGS sequence"/>
</dbReference>
<sequence>MTPTFLSASTLFSFSSKKARIITRLMGSTLCGIIALTGQHGFAAPLLQRAGGTLYQQILTQPGAIITPDEHTEQGTPSPGFLAYYVFARANDKLQIGSTKDHPNGWIKASQTLSWNHRLNAQFAPLAGRSRAIFMSTRQAEENLLNGNDPAADARAILSAGDHQPPNSQAAALEPDAWIDQKKHFYLLPILDAHNSEPDYTGAMLMHVAGATLPPPHEQKSDAAPPFRAGLVFVIDTTQSMQPYIEQTRNAINDIVSQINNAPLGHNFRFGLVGFRDQSRKDDPRLEYASKIFATPDFTQSSDAITSQIASVNEAHVSSFGFDEDPIAGLKTAITDIDWSSMQGRYIILVTDAGARDEHNPLSSTHLGITDLNRLAEKHDIALFVIHLHTPAGKKFNDTDRAEAQYRTLSAFPNTSSLYYPVGNGTSDNLTNDFNLVVRQLTQAILTQASHISGQHGSQTTPEGPSNDRMAIVEQAMRLRYIGQRDNASLPPMIEGYVASTDPVSNKTALRVNLLMKRNEMSNLASSLETILDQGEQSQLAPEQFFQRLQFAFAASARNPDALSHDGDAAHGTLGSLLPEYLNGLPYRSRIAQLTQERWNSLSAGEQDAILSDLRALIERYKLYESDTDGWHSINGGNDEDEKVYSVGLDDLP</sequence>
<evidence type="ECO:0000313" key="4">
    <source>
        <dbReference type="Proteomes" id="UP000027590"/>
    </source>
</evidence>
<feature type="domain" description="VWFA" evidence="1">
    <location>
        <begin position="230"/>
        <end position="441"/>
    </location>
</feature>
<dbReference type="SUPFAM" id="SSF53300">
    <property type="entry name" value="vWA-like"/>
    <property type="match status" value="1"/>
</dbReference>
<dbReference type="Gene3D" id="3.40.50.410">
    <property type="entry name" value="von Willebrand factor, type A domain"/>
    <property type="match status" value="1"/>
</dbReference>
<proteinExistence type="predicted"/>
<dbReference type="EMBL" id="LMYI01000019">
    <property type="protein sequence ID" value="POS61200.1"/>
    <property type="molecule type" value="Genomic_DNA"/>
</dbReference>
<dbReference type="InterPro" id="IPR002035">
    <property type="entry name" value="VWF_A"/>
</dbReference>
<dbReference type="OrthoDB" id="9801841at2"/>